<dbReference type="InterPro" id="IPR007459">
    <property type="entry name" value="DNA_pol3_chi"/>
</dbReference>
<dbReference type="SUPFAM" id="SSF102400">
    <property type="entry name" value="DNA polymerase III chi subunit"/>
    <property type="match status" value="1"/>
</dbReference>
<dbReference type="AlphaFoldDB" id="A0A6L5JYG0"/>
<protein>
    <submittedName>
        <fullName evidence="1">DNA polymerase III subunit chi</fullName>
    </submittedName>
</protein>
<dbReference type="OrthoDB" id="5297568at2"/>
<gene>
    <name evidence="1" type="ORF">GHK24_07905</name>
</gene>
<dbReference type="GO" id="GO:0003677">
    <property type="term" value="F:DNA binding"/>
    <property type="evidence" value="ECO:0007669"/>
    <property type="project" value="InterPro"/>
</dbReference>
<dbReference type="GO" id="GO:0006260">
    <property type="term" value="P:DNA replication"/>
    <property type="evidence" value="ECO:0007669"/>
    <property type="project" value="InterPro"/>
</dbReference>
<name>A0A6L5JYG0_RHOTE</name>
<accession>A0A6L5JYG0</accession>
<evidence type="ECO:0000313" key="1">
    <source>
        <dbReference type="EMBL" id="MQY51694.1"/>
    </source>
</evidence>
<dbReference type="Gene3D" id="3.40.50.10110">
    <property type="entry name" value="DNA polymerase III subunit chi"/>
    <property type="match status" value="1"/>
</dbReference>
<sequence length="142" mass="15741">MTHVFFYHDATDRVVAAARLIGKACMQQKALLVFAPDDGVADALDRQLWLHPVGGFIPHVRAGSPLAAQTPVVIARTLAAPDRCERLVNLGDDIPPDAERFGAIIEVVGDTPEMRQAGRERVRRYREYNFSVKFFDLSGHGE</sequence>
<reference evidence="1 2" key="1">
    <citation type="submission" date="2019-10" db="EMBL/GenBank/DDBJ databases">
        <title>Whole-genome sequence of the purple nonsulfur photosynthetic bacterium Rhodocyclus tenuis.</title>
        <authorList>
            <person name="Kyndt J.A."/>
            <person name="Meyer T.E."/>
        </authorList>
    </citation>
    <scope>NUCLEOTIDE SEQUENCE [LARGE SCALE GENOMIC DNA]</scope>
    <source>
        <strain evidence="1 2">DSM 110</strain>
    </source>
</reference>
<dbReference type="Proteomes" id="UP000480275">
    <property type="component" value="Unassembled WGS sequence"/>
</dbReference>
<dbReference type="PANTHER" id="PTHR38767:SF1">
    <property type="entry name" value="DNA POLYMERASE III SUBUNIT CHI"/>
    <property type="match status" value="1"/>
</dbReference>
<evidence type="ECO:0000313" key="2">
    <source>
        <dbReference type="Proteomes" id="UP000480275"/>
    </source>
</evidence>
<proteinExistence type="predicted"/>
<dbReference type="PANTHER" id="PTHR38767">
    <property type="entry name" value="DNA POLYMERASE III SUBUNIT CHI"/>
    <property type="match status" value="1"/>
</dbReference>
<dbReference type="GO" id="GO:0032298">
    <property type="term" value="P:positive regulation of DNA-templated DNA replication initiation"/>
    <property type="evidence" value="ECO:0007669"/>
    <property type="project" value="TreeGrafter"/>
</dbReference>
<dbReference type="InterPro" id="IPR036768">
    <property type="entry name" value="PolIII_chi_sf"/>
</dbReference>
<comment type="caution">
    <text evidence="1">The sequence shown here is derived from an EMBL/GenBank/DDBJ whole genome shotgun (WGS) entry which is preliminary data.</text>
</comment>
<dbReference type="GO" id="GO:0003887">
    <property type="term" value="F:DNA-directed DNA polymerase activity"/>
    <property type="evidence" value="ECO:0007669"/>
    <property type="project" value="InterPro"/>
</dbReference>
<dbReference type="EMBL" id="WIXJ01000004">
    <property type="protein sequence ID" value="MQY51694.1"/>
    <property type="molecule type" value="Genomic_DNA"/>
</dbReference>
<organism evidence="1 2">
    <name type="scientific">Rhodocyclus tenuis</name>
    <name type="common">Rhodospirillum tenue</name>
    <dbReference type="NCBI Taxonomy" id="1066"/>
    <lineage>
        <taxon>Bacteria</taxon>
        <taxon>Pseudomonadati</taxon>
        <taxon>Pseudomonadota</taxon>
        <taxon>Betaproteobacteria</taxon>
        <taxon>Rhodocyclales</taxon>
        <taxon>Rhodocyclaceae</taxon>
        <taxon>Rhodocyclus</taxon>
    </lineage>
</organism>
<dbReference type="Pfam" id="PF04364">
    <property type="entry name" value="DNA_pol3_chi"/>
    <property type="match status" value="1"/>
</dbReference>